<reference evidence="3" key="1">
    <citation type="submission" date="2016-10" db="EMBL/GenBank/DDBJ databases">
        <authorList>
            <person name="Varghese N."/>
            <person name="Submissions S."/>
        </authorList>
    </citation>
    <scope>NUCLEOTIDE SEQUENCE [LARGE SCALE GENOMIC DNA]</scope>
    <source>
        <strain evidence="3">CGMCC 4.5579</strain>
    </source>
</reference>
<dbReference type="STRING" id="587909.SAMN05421810_102803"/>
<keyword evidence="3" id="KW-1185">Reference proteome</keyword>
<feature type="compositionally biased region" description="Basic and acidic residues" evidence="1">
    <location>
        <begin position="1"/>
        <end position="11"/>
    </location>
</feature>
<organism evidence="2 3">
    <name type="scientific">Amycolatopsis arida</name>
    <dbReference type="NCBI Taxonomy" id="587909"/>
    <lineage>
        <taxon>Bacteria</taxon>
        <taxon>Bacillati</taxon>
        <taxon>Actinomycetota</taxon>
        <taxon>Actinomycetes</taxon>
        <taxon>Pseudonocardiales</taxon>
        <taxon>Pseudonocardiaceae</taxon>
        <taxon>Amycolatopsis</taxon>
    </lineage>
</organism>
<evidence type="ECO:0000313" key="3">
    <source>
        <dbReference type="Proteomes" id="UP000198727"/>
    </source>
</evidence>
<feature type="region of interest" description="Disordered" evidence="1">
    <location>
        <begin position="1"/>
        <end position="20"/>
    </location>
</feature>
<dbReference type="RefSeq" id="WP_092529490.1">
    <property type="nucleotide sequence ID" value="NZ_FOWW01000002.1"/>
</dbReference>
<sequence>MSTPHADDPSPRRNSLAPGASPAAIRAALLPEDRDAFDDAYSAALDEARASLDLTALLDLVESWRRIAVLQADRENFARVARRTAELRTGEPVPADEPLSVTRAKAGL</sequence>
<proteinExistence type="predicted"/>
<dbReference type="OrthoDB" id="3576711at2"/>
<gene>
    <name evidence="2" type="ORF">SAMN05421810_102803</name>
</gene>
<evidence type="ECO:0000313" key="2">
    <source>
        <dbReference type="EMBL" id="SFP51116.1"/>
    </source>
</evidence>
<accession>A0A1I5QZ92</accession>
<dbReference type="Pfam" id="PF19760">
    <property type="entry name" value="DUF6247"/>
    <property type="match status" value="1"/>
</dbReference>
<protein>
    <submittedName>
        <fullName evidence="2">Uncharacterized protein</fullName>
    </submittedName>
</protein>
<dbReference type="InterPro" id="IPR046214">
    <property type="entry name" value="DUF6247"/>
</dbReference>
<name>A0A1I5QZ92_9PSEU</name>
<dbReference type="EMBL" id="FOWW01000002">
    <property type="protein sequence ID" value="SFP51116.1"/>
    <property type="molecule type" value="Genomic_DNA"/>
</dbReference>
<dbReference type="AlphaFoldDB" id="A0A1I5QZ92"/>
<dbReference type="Proteomes" id="UP000198727">
    <property type="component" value="Unassembled WGS sequence"/>
</dbReference>
<feature type="region of interest" description="Disordered" evidence="1">
    <location>
        <begin position="87"/>
        <end position="108"/>
    </location>
</feature>
<evidence type="ECO:0000256" key="1">
    <source>
        <dbReference type="SAM" id="MobiDB-lite"/>
    </source>
</evidence>